<evidence type="ECO:0000313" key="2">
    <source>
        <dbReference type="Proteomes" id="UP000255265"/>
    </source>
</evidence>
<protein>
    <submittedName>
        <fullName evidence="1">Uncharacterized protein</fullName>
    </submittedName>
</protein>
<reference evidence="1 2" key="1">
    <citation type="submission" date="2018-07" db="EMBL/GenBank/DDBJ databases">
        <title>Genomic Encyclopedia of Type Strains, Phase IV (KMG-IV): sequencing the most valuable type-strain genomes for metagenomic binning, comparative biology and taxonomic classification.</title>
        <authorList>
            <person name="Goeker M."/>
        </authorList>
    </citation>
    <scope>NUCLEOTIDE SEQUENCE [LARGE SCALE GENOMIC DNA]</scope>
    <source>
        <strain evidence="1 2">DSM 21352</strain>
    </source>
</reference>
<proteinExistence type="predicted"/>
<name>A0A370FAB5_9BURK</name>
<dbReference type="RefSeq" id="WP_081682488.1">
    <property type="nucleotide sequence ID" value="NZ_QQAV01000009.1"/>
</dbReference>
<gene>
    <name evidence="1" type="ORF">DFR41_10956</name>
</gene>
<organism evidence="1 2">
    <name type="scientific">Pseudacidovorax intermedius</name>
    <dbReference type="NCBI Taxonomy" id="433924"/>
    <lineage>
        <taxon>Bacteria</taxon>
        <taxon>Pseudomonadati</taxon>
        <taxon>Pseudomonadota</taxon>
        <taxon>Betaproteobacteria</taxon>
        <taxon>Burkholderiales</taxon>
        <taxon>Comamonadaceae</taxon>
        <taxon>Pseudacidovorax</taxon>
    </lineage>
</organism>
<keyword evidence="2" id="KW-1185">Reference proteome</keyword>
<dbReference type="AlphaFoldDB" id="A0A370FAB5"/>
<comment type="caution">
    <text evidence="1">The sequence shown here is derived from an EMBL/GenBank/DDBJ whole genome shotgun (WGS) entry which is preliminary data.</text>
</comment>
<accession>A0A370FAB5</accession>
<evidence type="ECO:0000313" key="1">
    <source>
        <dbReference type="EMBL" id="RDI21260.1"/>
    </source>
</evidence>
<sequence>MTRIDIQLRARSSQLWARGALALAVGLLSVVCFGTPARAESTYGYASSGSGTLTATGRVNLSVTVPKLILLRVGAANATQSSLTWAPTFSIQNGPTSPNNGNNTAINWNAAAPTLAVGSQPSALTVAAWTNAGVGTLSCAVGAWSAAGGPPNSSFAVSGSGTLAHPGGDLGACSSSTIASNVLASGSWTYTLNGTPTSWTAGAYSATVTYTASGV</sequence>
<dbReference type="Proteomes" id="UP000255265">
    <property type="component" value="Unassembled WGS sequence"/>
</dbReference>
<dbReference type="EMBL" id="QQAV01000009">
    <property type="protein sequence ID" value="RDI21260.1"/>
    <property type="molecule type" value="Genomic_DNA"/>
</dbReference>